<dbReference type="SUPFAM" id="SSF48168">
    <property type="entry name" value="R1 subunit of ribonucleotide reductase, N-terminal domain"/>
    <property type="match status" value="1"/>
</dbReference>
<dbReference type="AlphaFoldDB" id="J0WYJ7"/>
<name>J0WYJ7_9ACTO</name>
<keyword evidence="2" id="KW-1185">Reference proteome</keyword>
<reference evidence="1 2" key="1">
    <citation type="submission" date="2012-05" db="EMBL/GenBank/DDBJ databases">
        <authorList>
            <person name="Harkins D.M."/>
            <person name="Madupu R."/>
            <person name="Durkin A.S."/>
            <person name="Torralba M."/>
            <person name="Methe B."/>
            <person name="Sutton G.G."/>
            <person name="Nelson K.E."/>
        </authorList>
    </citation>
    <scope>NUCLEOTIDE SEQUENCE [LARGE SCALE GENOMIC DNA]</scope>
    <source>
        <strain evidence="1 2">F0489</strain>
    </source>
</reference>
<dbReference type="PATRIC" id="fig|1125718.3.peg.1965"/>
<dbReference type="Proteomes" id="UP000002941">
    <property type="component" value="Unassembled WGS sequence"/>
</dbReference>
<sequence>MADTLTDTGLEPVPSPELDYHALMVEEGYYEGGVLERYSPEFVKAAYAHRFRFETFLGAFKYGWN</sequence>
<evidence type="ECO:0000313" key="1">
    <source>
        <dbReference type="EMBL" id="EJF41391.1"/>
    </source>
</evidence>
<dbReference type="OrthoDB" id="9899227at2"/>
<gene>
    <name evidence="1" type="ORF">HMPREF1318_1320</name>
</gene>
<accession>J0WYJ7</accession>
<evidence type="ECO:0000313" key="2">
    <source>
        <dbReference type="Proteomes" id="UP000002941"/>
    </source>
</evidence>
<proteinExistence type="predicted"/>
<dbReference type="InterPro" id="IPR008926">
    <property type="entry name" value="RNR_R1-su_N"/>
</dbReference>
<protein>
    <submittedName>
        <fullName evidence="1">Uncharacterized protein</fullName>
    </submittedName>
</protein>
<organism evidence="1 2">
    <name type="scientific">Actinomyces massiliensis F0489</name>
    <dbReference type="NCBI Taxonomy" id="1125718"/>
    <lineage>
        <taxon>Bacteria</taxon>
        <taxon>Bacillati</taxon>
        <taxon>Actinomycetota</taxon>
        <taxon>Actinomycetes</taxon>
        <taxon>Actinomycetales</taxon>
        <taxon>Actinomycetaceae</taxon>
        <taxon>Actinomyces</taxon>
    </lineage>
</organism>
<dbReference type="eggNOG" id="COG0209">
    <property type="taxonomic scope" value="Bacteria"/>
</dbReference>
<dbReference type="EMBL" id="AKFT01000159">
    <property type="protein sequence ID" value="EJF41391.1"/>
    <property type="molecule type" value="Genomic_DNA"/>
</dbReference>
<comment type="caution">
    <text evidence="1">The sequence shown here is derived from an EMBL/GenBank/DDBJ whole genome shotgun (WGS) entry which is preliminary data.</text>
</comment>